<name>A0A829WAY8_9FIRM</name>
<comment type="caution">
    <text evidence="1">The sequence shown here is derived from an EMBL/GenBank/DDBJ whole genome shotgun (WGS) entry which is preliminary data.</text>
</comment>
<dbReference type="EMBL" id="BJLB01000001">
    <property type="protein sequence ID" value="GEA38548.1"/>
    <property type="molecule type" value="Genomic_DNA"/>
</dbReference>
<protein>
    <submittedName>
        <fullName evidence="1">Uncharacterized protein</fullName>
    </submittedName>
</protein>
<evidence type="ECO:0000313" key="1">
    <source>
        <dbReference type="EMBL" id="GEA38548.1"/>
    </source>
</evidence>
<dbReference type="AlphaFoldDB" id="A0A829WAY8"/>
<accession>A0A829WAY8</accession>
<gene>
    <name evidence="1" type="ORF">Ccl03g_42610</name>
</gene>
<proteinExistence type="predicted"/>
<organism evidence="1 2">
    <name type="scientific">Enterocloster clostridioformis</name>
    <dbReference type="NCBI Taxonomy" id="1531"/>
    <lineage>
        <taxon>Bacteria</taxon>
        <taxon>Bacillati</taxon>
        <taxon>Bacillota</taxon>
        <taxon>Clostridia</taxon>
        <taxon>Lachnospirales</taxon>
        <taxon>Lachnospiraceae</taxon>
        <taxon>Enterocloster</taxon>
    </lineage>
</organism>
<evidence type="ECO:0000313" key="2">
    <source>
        <dbReference type="Proteomes" id="UP000315200"/>
    </source>
</evidence>
<dbReference type="Proteomes" id="UP000315200">
    <property type="component" value="Unassembled WGS sequence"/>
</dbReference>
<sequence length="56" mass="6224">MGNPAAGTEEACSAKFFYRRRKNEDKEYIETSDGVISCNSIGMYGSTDHQRSRGSN</sequence>
<reference evidence="1 2" key="1">
    <citation type="submission" date="2019-06" db="EMBL/GenBank/DDBJ databases">
        <title>Draft genome sequence of [Clostridium] clostridioforme NBRC 113352.</title>
        <authorList>
            <person name="Miura T."/>
            <person name="Furukawa M."/>
            <person name="Shimamura M."/>
            <person name="Ohyama Y."/>
            <person name="Yamazoe A."/>
            <person name="Kawasaki H."/>
        </authorList>
    </citation>
    <scope>NUCLEOTIDE SEQUENCE [LARGE SCALE GENOMIC DNA]</scope>
    <source>
        <strain evidence="1 2">NBRC 113352</strain>
    </source>
</reference>